<keyword evidence="1" id="KW-0472">Membrane</keyword>
<dbReference type="OrthoDB" id="9790409at2"/>
<accession>A0A0B7IVV0</accession>
<gene>
    <name evidence="2" type="ORF">BN1209_1327</name>
</gene>
<reference evidence="3" key="1">
    <citation type="submission" date="2014-12" db="EMBL/GenBank/DDBJ databases">
        <authorList>
            <person name="Salcher M.M."/>
        </authorList>
    </citation>
    <scope>NUCLEOTIDE SEQUENCE [LARGE SCALE GENOMIC DNA]</scope>
    <source>
        <strain evidence="3">MMS-10A-171</strain>
    </source>
</reference>
<feature type="transmembrane region" description="Helical" evidence="1">
    <location>
        <begin position="84"/>
        <end position="105"/>
    </location>
</feature>
<name>A0A0B7IVV0_9PROT</name>
<feature type="transmembrane region" description="Helical" evidence="1">
    <location>
        <begin position="41"/>
        <end position="60"/>
    </location>
</feature>
<evidence type="ECO:0000256" key="1">
    <source>
        <dbReference type="SAM" id="Phobius"/>
    </source>
</evidence>
<dbReference type="HOGENOM" id="CLU_037802_2_1_4"/>
<dbReference type="STRING" id="1581680.BN1209_1327"/>
<feature type="transmembrane region" description="Helical" evidence="1">
    <location>
        <begin position="117"/>
        <end position="134"/>
    </location>
</feature>
<sequence>MKNIMTLLSGIVFGLGLIISGMTNPAKVIGFLDITGAWDPSLMFVMIGGIAVAFVGFKFVQDKTQAMFDEPIHLPGTTHISKELVIGSLLFGAGWALAGFCPGPALVTMGAGYKEAFIFVIAMIVGMTIHDHLFKACRK</sequence>
<dbReference type="Proteomes" id="UP000056322">
    <property type="component" value="Chromosome 1"/>
</dbReference>
<dbReference type="InterPro" id="IPR046513">
    <property type="entry name" value="DUF6691"/>
</dbReference>
<dbReference type="Pfam" id="PF20398">
    <property type="entry name" value="DUF6691"/>
    <property type="match status" value="1"/>
</dbReference>
<dbReference type="KEGG" id="mbac:BN1209_1327"/>
<keyword evidence="1" id="KW-1133">Transmembrane helix</keyword>
<evidence type="ECO:0000313" key="3">
    <source>
        <dbReference type="Proteomes" id="UP000056322"/>
    </source>
</evidence>
<keyword evidence="3" id="KW-1185">Reference proteome</keyword>
<organism evidence="2 3">
    <name type="scientific">Candidatus Methylopumilus turicensis</name>
    <dbReference type="NCBI Taxonomy" id="1581680"/>
    <lineage>
        <taxon>Bacteria</taxon>
        <taxon>Pseudomonadati</taxon>
        <taxon>Pseudomonadota</taxon>
        <taxon>Betaproteobacteria</taxon>
        <taxon>Nitrosomonadales</taxon>
        <taxon>Methylophilaceae</taxon>
        <taxon>Candidatus Methylopumilus</taxon>
    </lineage>
</organism>
<dbReference type="RefSeq" id="WP_045751472.1">
    <property type="nucleotide sequence ID" value="NZ_LN794158.1"/>
</dbReference>
<dbReference type="AlphaFoldDB" id="A0A0B7IVV0"/>
<proteinExistence type="predicted"/>
<keyword evidence="1" id="KW-0812">Transmembrane</keyword>
<evidence type="ECO:0000313" key="2">
    <source>
        <dbReference type="EMBL" id="CEN56365.1"/>
    </source>
</evidence>
<dbReference type="EMBL" id="LN794158">
    <property type="protein sequence ID" value="CEN56365.1"/>
    <property type="molecule type" value="Genomic_DNA"/>
</dbReference>
<protein>
    <submittedName>
        <fullName evidence="2">Uncharacterized protein</fullName>
    </submittedName>
</protein>